<keyword evidence="4" id="KW-1185">Reference proteome</keyword>
<feature type="compositionally biased region" description="Basic and acidic residues" evidence="1">
    <location>
        <begin position="624"/>
        <end position="633"/>
    </location>
</feature>
<feature type="domain" description="Reverse transcriptase Ty1/copia-type" evidence="2">
    <location>
        <begin position="6"/>
        <end position="48"/>
    </location>
</feature>
<feature type="region of interest" description="Disordered" evidence="1">
    <location>
        <begin position="580"/>
        <end position="633"/>
    </location>
</feature>
<reference evidence="3" key="2">
    <citation type="submission" date="2022-01" db="EMBL/GenBank/DDBJ databases">
        <authorList>
            <person name="Yamashiro T."/>
            <person name="Shiraishi A."/>
            <person name="Satake H."/>
            <person name="Nakayama K."/>
        </authorList>
    </citation>
    <scope>NUCLEOTIDE SEQUENCE</scope>
</reference>
<protein>
    <submittedName>
        <fullName evidence="3">Retrovirus-related pol polyprotein from transposon TNT 1-94</fullName>
    </submittedName>
</protein>
<organism evidence="3 4">
    <name type="scientific">Tanacetum coccineum</name>
    <dbReference type="NCBI Taxonomy" id="301880"/>
    <lineage>
        <taxon>Eukaryota</taxon>
        <taxon>Viridiplantae</taxon>
        <taxon>Streptophyta</taxon>
        <taxon>Embryophyta</taxon>
        <taxon>Tracheophyta</taxon>
        <taxon>Spermatophyta</taxon>
        <taxon>Magnoliopsida</taxon>
        <taxon>eudicotyledons</taxon>
        <taxon>Gunneridae</taxon>
        <taxon>Pentapetalae</taxon>
        <taxon>asterids</taxon>
        <taxon>campanulids</taxon>
        <taxon>Asterales</taxon>
        <taxon>Asteraceae</taxon>
        <taxon>Asteroideae</taxon>
        <taxon>Anthemideae</taxon>
        <taxon>Anthemidinae</taxon>
        <taxon>Tanacetum</taxon>
    </lineage>
</organism>
<dbReference type="InterPro" id="IPR013103">
    <property type="entry name" value="RVT_2"/>
</dbReference>
<feature type="compositionally biased region" description="Polar residues" evidence="1">
    <location>
        <begin position="444"/>
        <end position="462"/>
    </location>
</feature>
<evidence type="ECO:0000256" key="1">
    <source>
        <dbReference type="SAM" id="MobiDB-lite"/>
    </source>
</evidence>
<sequence>MDEQGIVIKNKERLVAQGYRQEEGIDYNETFAHVARLEAIRIFLAYAAYMDKALYRLKQAPRAWYETLSKFLTQHKFVRVYAGCNLATKRTSGGCQILGGKLVCWSAKKQNSVAMSSAEVEYVAAAGCCAQVLWIKSQLADYDVLYDKVPIFCDNTSAIAISNNPVLHSRTKHIDIRYHCIKDHILKGDIELYFVPIDLQLADIFTKPLAEPSFTRLVAELDGHIAFNNSVALLDSKIPEFKDMLQFLSECCISKALVIQPSAVYNKYLRDLWYSTKVVDNTINFSLSHFEKSLSFDRDILASAIGLEYSKEYVSLPDHEAVNDAITTLGGNQGSHDQLNINQQMIAFALCWGLKIDIAGVLYHDLISNLTAGGKKGREKNICYTRYLSLVMEHLMGKDYVNNYLTPTKSFQITSATFKKPTSSEVPLTSHMHKVAKLDEEPQVTPSEGTNIESSGAKSLSETSKHLDSTTKAKPDKKQRKKKTSSSSEPIASKDVSQSLILQTSESQHADETEITTDTTQSLDASMSAEEQENQPQTADTEKEQDNVVTEDVNMVDDGTEFDIADENLFDTESEIQFVKSYKPVTDNEESLFTSKESDNEEDSELASIPDDEIGSEESLSEPKISKSEEKDGDNVLEELADLRALADKPSKSISHIKEEIISLSTKIGQMESNITKKVSEELHSSIPVLITEALKQELTGLLTDALKSTLPALLKDFIKESMDTCVEEKLPIFNEEVQKSFKAQIPELFIQLMNKELIAFNKLEANRFMTKLVFLLHSAKVLKKTNAEGEKSDHTKGTNTEEPEQANRKRLQLDPSKDERNGKGIATEEEPLKQLVPFLKQSGSDPKALNLYQFSESGKKMTLEEAYEQMMYLKRLVDQKAAEEKTKRSLHKINIEAQKAQLA</sequence>
<dbReference type="Pfam" id="PF07727">
    <property type="entry name" value="RVT_2"/>
    <property type="match status" value="1"/>
</dbReference>
<dbReference type="Proteomes" id="UP001151760">
    <property type="component" value="Unassembled WGS sequence"/>
</dbReference>
<feature type="compositionally biased region" description="Basic and acidic residues" evidence="1">
    <location>
        <begin position="463"/>
        <end position="476"/>
    </location>
</feature>
<evidence type="ECO:0000259" key="2">
    <source>
        <dbReference type="Pfam" id="PF07727"/>
    </source>
</evidence>
<dbReference type="CDD" id="cd09272">
    <property type="entry name" value="RNase_HI_RT_Ty1"/>
    <property type="match status" value="1"/>
</dbReference>
<reference evidence="3" key="1">
    <citation type="journal article" date="2022" name="Int. J. Mol. Sci.">
        <title>Draft Genome of Tanacetum Coccineum: Genomic Comparison of Closely Related Tanacetum-Family Plants.</title>
        <authorList>
            <person name="Yamashiro T."/>
            <person name="Shiraishi A."/>
            <person name="Nakayama K."/>
            <person name="Satake H."/>
        </authorList>
    </citation>
    <scope>NUCLEOTIDE SEQUENCE</scope>
</reference>
<accession>A0ABQ4YZ87</accession>
<dbReference type="PANTHER" id="PTHR11439:SF495">
    <property type="entry name" value="REVERSE TRANSCRIPTASE, RNA-DEPENDENT DNA POLYMERASE-RELATED"/>
    <property type="match status" value="1"/>
</dbReference>
<comment type="caution">
    <text evidence="3">The sequence shown here is derived from an EMBL/GenBank/DDBJ whole genome shotgun (WGS) entry which is preliminary data.</text>
</comment>
<feature type="compositionally biased region" description="Polar residues" evidence="1">
    <location>
        <begin position="495"/>
        <end position="507"/>
    </location>
</feature>
<feature type="region of interest" description="Disordered" evidence="1">
    <location>
        <begin position="787"/>
        <end position="828"/>
    </location>
</feature>
<gene>
    <name evidence="3" type="ORF">Tco_0749277</name>
</gene>
<dbReference type="PANTHER" id="PTHR11439">
    <property type="entry name" value="GAG-POL-RELATED RETROTRANSPOSON"/>
    <property type="match status" value="1"/>
</dbReference>
<feature type="region of interest" description="Disordered" evidence="1">
    <location>
        <begin position="435"/>
        <end position="557"/>
    </location>
</feature>
<feature type="compositionally biased region" description="Basic and acidic residues" evidence="1">
    <location>
        <begin position="787"/>
        <end position="797"/>
    </location>
</feature>
<dbReference type="EMBL" id="BQNB010010847">
    <property type="protein sequence ID" value="GJS82736.1"/>
    <property type="molecule type" value="Genomic_DNA"/>
</dbReference>
<evidence type="ECO:0000313" key="3">
    <source>
        <dbReference type="EMBL" id="GJS82736.1"/>
    </source>
</evidence>
<name>A0ABQ4YZ87_9ASTR</name>
<feature type="compositionally biased region" description="Basic and acidic residues" evidence="1">
    <location>
        <begin position="806"/>
        <end position="823"/>
    </location>
</feature>
<feature type="compositionally biased region" description="Acidic residues" evidence="1">
    <location>
        <begin position="599"/>
        <end position="620"/>
    </location>
</feature>
<feature type="compositionally biased region" description="Polar residues" evidence="1">
    <location>
        <begin position="516"/>
        <end position="525"/>
    </location>
</feature>
<evidence type="ECO:0000313" key="4">
    <source>
        <dbReference type="Proteomes" id="UP001151760"/>
    </source>
</evidence>
<proteinExistence type="predicted"/>